<dbReference type="GO" id="GO:0005886">
    <property type="term" value="C:plasma membrane"/>
    <property type="evidence" value="ECO:0007669"/>
    <property type="project" value="UniProtKB-SubCell"/>
</dbReference>
<sequence length="328" mass="36635">MTGDDVVVPAAGASSAADRPAAGPPRRRPRRTPARRTEAVAGFVFLLPWLIGFIGLTLFPMIASLYLSFTKYDLLSSPVWIGLQNYIDLFHDERYLASVRVTLFYVFVSVPLKVAFALLLATLLNRGLRGLNVYRSIYYLPSLLGASVAVAVLWRQLFSGQGLVNSVLRLLGWQSPPDWLANPHTAIYTLILLSVWEFGSPMIIFLAGLRQIPAEYYEAARVDGASWMQQFFRITFPLLTPLVFFNLVLQVIGGFQSFTQSYVISGGSGGPVDSTLLYSLYLYQQAFGLLHMGYGTAMAWVLLLAIAIFTTGFFLTSRYWVFYMDRSK</sequence>
<dbReference type="InterPro" id="IPR000515">
    <property type="entry name" value="MetI-like"/>
</dbReference>
<feature type="transmembrane region" description="Helical" evidence="7">
    <location>
        <begin position="103"/>
        <end position="124"/>
    </location>
</feature>
<keyword evidence="5 7" id="KW-1133">Transmembrane helix</keyword>
<proteinExistence type="inferred from homology"/>
<dbReference type="PROSITE" id="PS50928">
    <property type="entry name" value="ABC_TM1"/>
    <property type="match status" value="1"/>
</dbReference>
<keyword evidence="4 7" id="KW-0812">Transmembrane</keyword>
<dbReference type="InterPro" id="IPR051393">
    <property type="entry name" value="ABC_transporter_permease"/>
</dbReference>
<keyword evidence="3" id="KW-1003">Cell membrane</keyword>
<evidence type="ECO:0000256" key="5">
    <source>
        <dbReference type="ARBA" id="ARBA00022989"/>
    </source>
</evidence>
<name>A0A4Q7WNZ7_9ACTN</name>
<feature type="transmembrane region" description="Helical" evidence="7">
    <location>
        <begin position="136"/>
        <end position="154"/>
    </location>
</feature>
<evidence type="ECO:0000259" key="9">
    <source>
        <dbReference type="PROSITE" id="PS50928"/>
    </source>
</evidence>
<evidence type="ECO:0000313" key="11">
    <source>
        <dbReference type="Proteomes" id="UP000292027"/>
    </source>
</evidence>
<dbReference type="InterPro" id="IPR035906">
    <property type="entry name" value="MetI-like_sf"/>
</dbReference>
<evidence type="ECO:0000256" key="8">
    <source>
        <dbReference type="SAM" id="MobiDB-lite"/>
    </source>
</evidence>
<feature type="transmembrane region" description="Helical" evidence="7">
    <location>
        <begin position="186"/>
        <end position="209"/>
    </location>
</feature>
<evidence type="ECO:0000256" key="4">
    <source>
        <dbReference type="ARBA" id="ARBA00022692"/>
    </source>
</evidence>
<dbReference type="Gene3D" id="1.10.3720.10">
    <property type="entry name" value="MetI-like"/>
    <property type="match status" value="1"/>
</dbReference>
<dbReference type="SUPFAM" id="SSF161098">
    <property type="entry name" value="MetI-like"/>
    <property type="match status" value="1"/>
</dbReference>
<gene>
    <name evidence="10" type="ORF">EV645_6593</name>
</gene>
<dbReference type="Pfam" id="PF00528">
    <property type="entry name" value="BPD_transp_1"/>
    <property type="match status" value="1"/>
</dbReference>
<keyword evidence="11" id="KW-1185">Reference proteome</keyword>
<keyword evidence="6 7" id="KW-0472">Membrane</keyword>
<protein>
    <submittedName>
        <fullName evidence="10">Multiple sugar transport system permease protein</fullName>
    </submittedName>
</protein>
<feature type="region of interest" description="Disordered" evidence="8">
    <location>
        <begin position="1"/>
        <end position="34"/>
    </location>
</feature>
<organism evidence="10 11">
    <name type="scientific">Kribbella rubisoli</name>
    <dbReference type="NCBI Taxonomy" id="3075929"/>
    <lineage>
        <taxon>Bacteria</taxon>
        <taxon>Bacillati</taxon>
        <taxon>Actinomycetota</taxon>
        <taxon>Actinomycetes</taxon>
        <taxon>Propionibacteriales</taxon>
        <taxon>Kribbellaceae</taxon>
        <taxon>Kribbella</taxon>
    </lineage>
</organism>
<evidence type="ECO:0000256" key="6">
    <source>
        <dbReference type="ARBA" id="ARBA00023136"/>
    </source>
</evidence>
<evidence type="ECO:0000313" key="10">
    <source>
        <dbReference type="EMBL" id="RZU11423.1"/>
    </source>
</evidence>
<feature type="compositionally biased region" description="Low complexity" evidence="8">
    <location>
        <begin position="1"/>
        <end position="21"/>
    </location>
</feature>
<feature type="compositionally biased region" description="Basic residues" evidence="8">
    <location>
        <begin position="25"/>
        <end position="34"/>
    </location>
</feature>
<dbReference type="PANTHER" id="PTHR30193:SF1">
    <property type="entry name" value="ABC TRANSPORTER PERMEASE PROTEIN YESP-RELATED"/>
    <property type="match status" value="1"/>
</dbReference>
<evidence type="ECO:0000256" key="7">
    <source>
        <dbReference type="RuleBase" id="RU363032"/>
    </source>
</evidence>
<feature type="transmembrane region" description="Helical" evidence="7">
    <location>
        <begin position="40"/>
        <end position="67"/>
    </location>
</feature>
<dbReference type="GO" id="GO:0055085">
    <property type="term" value="P:transmembrane transport"/>
    <property type="evidence" value="ECO:0007669"/>
    <property type="project" value="InterPro"/>
</dbReference>
<feature type="transmembrane region" description="Helical" evidence="7">
    <location>
        <begin position="230"/>
        <end position="252"/>
    </location>
</feature>
<dbReference type="CDD" id="cd06261">
    <property type="entry name" value="TM_PBP2"/>
    <property type="match status" value="1"/>
</dbReference>
<keyword evidence="2 7" id="KW-0813">Transport</keyword>
<evidence type="ECO:0000256" key="3">
    <source>
        <dbReference type="ARBA" id="ARBA00022475"/>
    </source>
</evidence>
<keyword evidence="10" id="KW-0762">Sugar transport</keyword>
<comment type="similarity">
    <text evidence="7">Belongs to the binding-protein-dependent transport system permease family.</text>
</comment>
<dbReference type="Proteomes" id="UP000292027">
    <property type="component" value="Unassembled WGS sequence"/>
</dbReference>
<dbReference type="EMBL" id="SHKR01000015">
    <property type="protein sequence ID" value="RZU11423.1"/>
    <property type="molecule type" value="Genomic_DNA"/>
</dbReference>
<feature type="domain" description="ABC transmembrane type-1" evidence="9">
    <location>
        <begin position="99"/>
        <end position="315"/>
    </location>
</feature>
<accession>A0A4Q7WNZ7</accession>
<evidence type="ECO:0000256" key="2">
    <source>
        <dbReference type="ARBA" id="ARBA00022448"/>
    </source>
</evidence>
<dbReference type="PANTHER" id="PTHR30193">
    <property type="entry name" value="ABC TRANSPORTER PERMEASE PROTEIN"/>
    <property type="match status" value="1"/>
</dbReference>
<comment type="caution">
    <text evidence="10">The sequence shown here is derived from an EMBL/GenBank/DDBJ whole genome shotgun (WGS) entry which is preliminary data.</text>
</comment>
<reference evidence="10 11" key="1">
    <citation type="journal article" date="2015" name="Stand. Genomic Sci.">
        <title>Genomic Encyclopedia of Bacterial and Archaeal Type Strains, Phase III: the genomes of soil and plant-associated and newly described type strains.</title>
        <authorList>
            <person name="Whitman W.B."/>
            <person name="Woyke T."/>
            <person name="Klenk H.P."/>
            <person name="Zhou Y."/>
            <person name="Lilburn T.G."/>
            <person name="Beck B.J."/>
            <person name="De Vos P."/>
            <person name="Vandamme P."/>
            <person name="Eisen J.A."/>
            <person name="Garrity G."/>
            <person name="Hugenholtz P."/>
            <person name="Kyrpides N.C."/>
        </authorList>
    </citation>
    <scope>NUCLEOTIDE SEQUENCE [LARGE SCALE GENOMIC DNA]</scope>
    <source>
        <strain evidence="10 11">VKM Ac-2540</strain>
    </source>
</reference>
<feature type="transmembrane region" description="Helical" evidence="7">
    <location>
        <begin position="297"/>
        <end position="321"/>
    </location>
</feature>
<dbReference type="RefSeq" id="WP_242000795.1">
    <property type="nucleotide sequence ID" value="NZ_SHKR01000015.1"/>
</dbReference>
<comment type="subcellular location">
    <subcellularLocation>
        <location evidence="1 7">Cell membrane</location>
        <topology evidence="1 7">Multi-pass membrane protein</topology>
    </subcellularLocation>
</comment>
<dbReference type="SUPFAM" id="SSF160964">
    <property type="entry name" value="MalF N-terminal region-like"/>
    <property type="match status" value="1"/>
</dbReference>
<evidence type="ECO:0000256" key="1">
    <source>
        <dbReference type="ARBA" id="ARBA00004651"/>
    </source>
</evidence>
<dbReference type="AlphaFoldDB" id="A0A4Q7WNZ7"/>